<dbReference type="PROSITE" id="PS51257">
    <property type="entry name" value="PROKAR_LIPOPROTEIN"/>
    <property type="match status" value="1"/>
</dbReference>
<proteinExistence type="inferred from homology"/>
<dbReference type="GO" id="GO:0030288">
    <property type="term" value="C:outer membrane-bounded periplasmic space"/>
    <property type="evidence" value="ECO:0007669"/>
    <property type="project" value="TreeGrafter"/>
</dbReference>
<gene>
    <name evidence="7" type="ORF">SAMN05660874_02885</name>
</gene>
<evidence type="ECO:0000313" key="7">
    <source>
        <dbReference type="EMBL" id="SFS71905.1"/>
    </source>
</evidence>
<dbReference type="Proteomes" id="UP000198852">
    <property type="component" value="Unassembled WGS sequence"/>
</dbReference>
<sequence length="320" mass="33867">MRLASLLMRLVALFLVLLGVTACAPAGQDSAGDALASPVTVAHRFGTTAIDHVPKRVVSLDRQWTDVLLSLGVQPVGYGVDRMMPAGRVPWERLDPGAVGLDVSGGVPVERILALKPDLIVSSYAITDPATYRLLSRAAPTIAAPPRADSVPAWQDLVRTAGRFLDRPADAERVVSEVEGRIAETARRLPGLRGKTFAMGQYVVGDAMYLVADENDGAAQLFHSLGMHIHPPVVETGAATHQARIRVSPERVDLLRADLVAFVVNGGDRSALAGIPGFAQLPGTVEVLAYPTIAGLNTPSPLSLPYALDQFLPSLRAAAT</sequence>
<dbReference type="Pfam" id="PF01497">
    <property type="entry name" value="Peripla_BP_2"/>
    <property type="match status" value="1"/>
</dbReference>
<keyword evidence="8" id="KW-1185">Reference proteome</keyword>
<evidence type="ECO:0000256" key="1">
    <source>
        <dbReference type="ARBA" id="ARBA00004196"/>
    </source>
</evidence>
<dbReference type="AlphaFoldDB" id="A0A1I6S4L6"/>
<keyword evidence="4 5" id="KW-0732">Signal</keyword>
<dbReference type="InterPro" id="IPR051313">
    <property type="entry name" value="Bact_iron-sidero_bind"/>
</dbReference>
<dbReference type="PROSITE" id="PS50983">
    <property type="entry name" value="FE_B12_PBP"/>
    <property type="match status" value="1"/>
</dbReference>
<protein>
    <submittedName>
        <fullName evidence="7">Iron complex transport system substrate-binding protein</fullName>
    </submittedName>
</protein>
<feature type="chain" id="PRO_5011499532" evidence="5">
    <location>
        <begin position="25"/>
        <end position="320"/>
    </location>
</feature>
<dbReference type="PANTHER" id="PTHR30532">
    <property type="entry name" value="IRON III DICITRATE-BINDING PERIPLASMIC PROTEIN"/>
    <property type="match status" value="1"/>
</dbReference>
<dbReference type="Gene3D" id="3.40.50.1980">
    <property type="entry name" value="Nitrogenase molybdenum iron protein domain"/>
    <property type="match status" value="2"/>
</dbReference>
<dbReference type="PANTHER" id="PTHR30532:SF24">
    <property type="entry name" value="FERRIC ENTEROBACTIN-BINDING PERIPLASMIC PROTEIN FEPB"/>
    <property type="match status" value="1"/>
</dbReference>
<reference evidence="8" key="1">
    <citation type="submission" date="2016-10" db="EMBL/GenBank/DDBJ databases">
        <authorList>
            <person name="Varghese N."/>
            <person name="Submissions S."/>
        </authorList>
    </citation>
    <scope>NUCLEOTIDE SEQUENCE [LARGE SCALE GENOMIC DNA]</scope>
    <source>
        <strain evidence="8">DSM 44771</strain>
    </source>
</reference>
<feature type="domain" description="Fe/B12 periplasmic-binding" evidence="6">
    <location>
        <begin position="56"/>
        <end position="319"/>
    </location>
</feature>
<evidence type="ECO:0000256" key="2">
    <source>
        <dbReference type="ARBA" id="ARBA00008814"/>
    </source>
</evidence>
<dbReference type="STRING" id="95161.SAMN05660874_02885"/>
<evidence type="ECO:0000256" key="5">
    <source>
        <dbReference type="SAM" id="SignalP"/>
    </source>
</evidence>
<evidence type="ECO:0000256" key="3">
    <source>
        <dbReference type="ARBA" id="ARBA00022448"/>
    </source>
</evidence>
<accession>A0A1I6S4L6</accession>
<dbReference type="InterPro" id="IPR002491">
    <property type="entry name" value="ABC_transptr_periplasmic_BD"/>
</dbReference>
<comment type="similarity">
    <text evidence="2">Belongs to the bacterial solute-binding protein 8 family.</text>
</comment>
<organism evidence="7 8">
    <name type="scientific">Saccharopolyspora flava</name>
    <dbReference type="NCBI Taxonomy" id="95161"/>
    <lineage>
        <taxon>Bacteria</taxon>
        <taxon>Bacillati</taxon>
        <taxon>Actinomycetota</taxon>
        <taxon>Actinomycetes</taxon>
        <taxon>Pseudonocardiales</taxon>
        <taxon>Pseudonocardiaceae</taxon>
        <taxon>Saccharopolyspora</taxon>
    </lineage>
</organism>
<evidence type="ECO:0000256" key="4">
    <source>
        <dbReference type="ARBA" id="ARBA00022729"/>
    </source>
</evidence>
<comment type="subcellular location">
    <subcellularLocation>
        <location evidence="1">Cell envelope</location>
    </subcellularLocation>
</comment>
<dbReference type="GO" id="GO:1901678">
    <property type="term" value="P:iron coordination entity transport"/>
    <property type="evidence" value="ECO:0007669"/>
    <property type="project" value="UniProtKB-ARBA"/>
</dbReference>
<keyword evidence="3" id="KW-0813">Transport</keyword>
<dbReference type="SUPFAM" id="SSF53807">
    <property type="entry name" value="Helical backbone' metal receptor"/>
    <property type="match status" value="1"/>
</dbReference>
<evidence type="ECO:0000259" key="6">
    <source>
        <dbReference type="PROSITE" id="PS50983"/>
    </source>
</evidence>
<name>A0A1I6S4L6_9PSEU</name>
<feature type="signal peptide" evidence="5">
    <location>
        <begin position="1"/>
        <end position="24"/>
    </location>
</feature>
<dbReference type="EMBL" id="FOZX01000004">
    <property type="protein sequence ID" value="SFS71905.1"/>
    <property type="molecule type" value="Genomic_DNA"/>
</dbReference>
<evidence type="ECO:0000313" key="8">
    <source>
        <dbReference type="Proteomes" id="UP000198852"/>
    </source>
</evidence>